<feature type="compositionally biased region" description="Basic and acidic residues" evidence="1">
    <location>
        <begin position="201"/>
        <end position="222"/>
    </location>
</feature>
<feature type="transmembrane region" description="Helical" evidence="2">
    <location>
        <begin position="32"/>
        <end position="54"/>
    </location>
</feature>
<feature type="compositionally biased region" description="Pro residues" evidence="1">
    <location>
        <begin position="237"/>
        <end position="248"/>
    </location>
</feature>
<comment type="caution">
    <text evidence="4">The sequence shown here is derived from an EMBL/GenBank/DDBJ whole genome shotgun (WGS) entry which is preliminary data.</text>
</comment>
<keyword evidence="3" id="KW-0732">Signal</keyword>
<keyword evidence="2" id="KW-1133">Transmembrane helix</keyword>
<feature type="signal peptide" evidence="3">
    <location>
        <begin position="1"/>
        <end position="22"/>
    </location>
</feature>
<dbReference type="AlphaFoldDB" id="A0AAN9U9F9"/>
<feature type="compositionally biased region" description="Acidic residues" evidence="1">
    <location>
        <begin position="145"/>
        <end position="157"/>
    </location>
</feature>
<evidence type="ECO:0000313" key="4">
    <source>
        <dbReference type="EMBL" id="KAK7741961.1"/>
    </source>
</evidence>
<sequence>FLYCFACAGIVLMMLIVMHALSKHAGWTPFNIARTAVCVLIAIGLSLTCILSTSPAALSAFLNSPWILPTITISYFVVLVLTHIPHPPRFGLGAHGAAKEYREVEHKGGRELLPTRKEAAAAAAAVAPYERPYDNRSRSRSVSDYADDDDDEEEEVPQEGHYDHHPDARRRSLRAAQRRGERSEPMREKDRSMVPAPLKPDGGKASDHRRHDSGFGAYDERGTNILSPDADRMMSPSPSPPASPPIDPPNGRLDPRRPFQ</sequence>
<dbReference type="Proteomes" id="UP001320420">
    <property type="component" value="Unassembled WGS sequence"/>
</dbReference>
<feature type="non-terminal residue" evidence="4">
    <location>
        <position position="1"/>
    </location>
</feature>
<gene>
    <name evidence="4" type="ORF">SLS62_010856</name>
</gene>
<evidence type="ECO:0000256" key="2">
    <source>
        <dbReference type="SAM" id="Phobius"/>
    </source>
</evidence>
<feature type="transmembrane region" description="Helical" evidence="2">
    <location>
        <begin position="66"/>
        <end position="84"/>
    </location>
</feature>
<keyword evidence="5" id="KW-1185">Reference proteome</keyword>
<accession>A0AAN9U9F9</accession>
<keyword evidence="2" id="KW-0812">Transmembrane</keyword>
<protein>
    <submittedName>
        <fullName evidence="4">Uncharacterized protein</fullName>
    </submittedName>
</protein>
<keyword evidence="2" id="KW-0472">Membrane</keyword>
<feature type="compositionally biased region" description="Basic and acidic residues" evidence="1">
    <location>
        <begin position="178"/>
        <end position="192"/>
    </location>
</feature>
<evidence type="ECO:0000313" key="5">
    <source>
        <dbReference type="Proteomes" id="UP001320420"/>
    </source>
</evidence>
<dbReference type="EMBL" id="JAKJXP020000151">
    <property type="protein sequence ID" value="KAK7741961.1"/>
    <property type="molecule type" value="Genomic_DNA"/>
</dbReference>
<feature type="region of interest" description="Disordered" evidence="1">
    <location>
        <begin position="124"/>
        <end position="260"/>
    </location>
</feature>
<organism evidence="4 5">
    <name type="scientific">Diatrype stigma</name>
    <dbReference type="NCBI Taxonomy" id="117547"/>
    <lineage>
        <taxon>Eukaryota</taxon>
        <taxon>Fungi</taxon>
        <taxon>Dikarya</taxon>
        <taxon>Ascomycota</taxon>
        <taxon>Pezizomycotina</taxon>
        <taxon>Sordariomycetes</taxon>
        <taxon>Xylariomycetidae</taxon>
        <taxon>Xylariales</taxon>
        <taxon>Diatrypaceae</taxon>
        <taxon>Diatrype</taxon>
    </lineage>
</organism>
<evidence type="ECO:0000256" key="3">
    <source>
        <dbReference type="SAM" id="SignalP"/>
    </source>
</evidence>
<proteinExistence type="predicted"/>
<name>A0AAN9U9F9_9PEZI</name>
<evidence type="ECO:0000256" key="1">
    <source>
        <dbReference type="SAM" id="MobiDB-lite"/>
    </source>
</evidence>
<feature type="compositionally biased region" description="Basic and acidic residues" evidence="1">
    <location>
        <begin position="158"/>
        <end position="170"/>
    </location>
</feature>
<reference evidence="4 5" key="1">
    <citation type="submission" date="2024-02" db="EMBL/GenBank/DDBJ databases">
        <title>De novo assembly and annotation of 12 fungi associated with fruit tree decline syndrome in Ontario, Canada.</title>
        <authorList>
            <person name="Sulman M."/>
            <person name="Ellouze W."/>
            <person name="Ilyukhin E."/>
        </authorList>
    </citation>
    <scope>NUCLEOTIDE SEQUENCE [LARGE SCALE GENOMIC DNA]</scope>
    <source>
        <strain evidence="4 5">M11/M66-122</strain>
    </source>
</reference>
<feature type="chain" id="PRO_5042851938" evidence="3">
    <location>
        <begin position="23"/>
        <end position="260"/>
    </location>
</feature>